<sequence length="129" mass="14615">MKAFAEKLNNYFKPMDLVILTGLMIIAVIPWLIVGRTPVHSAVLRVDGQEIQQFTLAEGEQYTYTYRAEDGDTNVIEIKDQRIRIRSASCPDQRCVHQGWIEQSGETIVCLPHKLVIEIPLEGGDTFDP</sequence>
<dbReference type="EMBL" id="BJCC01000021">
    <property type="protein sequence ID" value="GCF94590.1"/>
    <property type="molecule type" value="Genomic_DNA"/>
</dbReference>
<keyword evidence="1" id="KW-1133">Transmembrane helix</keyword>
<dbReference type="Proteomes" id="UP000290567">
    <property type="component" value="Unassembled WGS sequence"/>
</dbReference>
<name>A0A4P5P9J6_9ENTE</name>
<dbReference type="Gene3D" id="2.60.320.10">
    <property type="entry name" value="N-utilization substance G protein NusG, insert domain"/>
    <property type="match status" value="1"/>
</dbReference>
<evidence type="ECO:0000313" key="2">
    <source>
        <dbReference type="EMBL" id="GCF94590.1"/>
    </source>
</evidence>
<dbReference type="RefSeq" id="WP_146623013.1">
    <property type="nucleotide sequence ID" value="NZ_BJCC01000021.1"/>
</dbReference>
<dbReference type="OrthoDB" id="47603at2"/>
<evidence type="ECO:0000256" key="1">
    <source>
        <dbReference type="SAM" id="Phobius"/>
    </source>
</evidence>
<comment type="caution">
    <text evidence="2">The sequence shown here is derived from an EMBL/GenBank/DDBJ whole genome shotgun (WGS) entry which is preliminary data.</text>
</comment>
<gene>
    <name evidence="2" type="ORF">NRIC_24810</name>
</gene>
<accession>A0A4P5P9J6</accession>
<feature type="transmembrane region" description="Helical" evidence="1">
    <location>
        <begin position="17"/>
        <end position="35"/>
    </location>
</feature>
<keyword evidence="3" id="KW-1185">Reference proteome</keyword>
<protein>
    <submittedName>
        <fullName evidence="2">Uncharacterized protein</fullName>
    </submittedName>
</protein>
<reference evidence="3" key="1">
    <citation type="submission" date="2019-02" db="EMBL/GenBank/DDBJ databases">
        <title>Draft genome sequence of Enterococcus sp. Gos25-1.</title>
        <authorList>
            <person name="Tanaka N."/>
            <person name="Shiwa Y."/>
            <person name="Fujita N."/>
        </authorList>
    </citation>
    <scope>NUCLEOTIDE SEQUENCE [LARGE SCALE GENOMIC DNA]</scope>
    <source>
        <strain evidence="3">Gos25-1</strain>
    </source>
</reference>
<dbReference type="AlphaFoldDB" id="A0A4P5P9J6"/>
<dbReference type="CDD" id="cd09911">
    <property type="entry name" value="Lin0431_like"/>
    <property type="match status" value="1"/>
</dbReference>
<organism evidence="2 3">
    <name type="scientific">Enterococcus florum</name>
    <dbReference type="NCBI Taxonomy" id="2480627"/>
    <lineage>
        <taxon>Bacteria</taxon>
        <taxon>Bacillati</taxon>
        <taxon>Bacillota</taxon>
        <taxon>Bacilli</taxon>
        <taxon>Lactobacillales</taxon>
        <taxon>Enterococcaceae</taxon>
        <taxon>Enterococcus</taxon>
    </lineage>
</organism>
<evidence type="ECO:0000313" key="3">
    <source>
        <dbReference type="Proteomes" id="UP000290567"/>
    </source>
</evidence>
<dbReference type="Pfam" id="PF07009">
    <property type="entry name" value="NusG_II"/>
    <property type="match status" value="1"/>
</dbReference>
<proteinExistence type="predicted"/>
<keyword evidence="1" id="KW-0812">Transmembrane</keyword>
<keyword evidence="1" id="KW-0472">Membrane</keyword>
<dbReference type="InterPro" id="IPR038690">
    <property type="entry name" value="NusG_2_sf"/>
</dbReference>